<dbReference type="PANTHER" id="PTHR43384">
    <property type="entry name" value="SEPTUM SITE-DETERMINING PROTEIN MIND HOMOLOG, CHLOROPLASTIC-RELATED"/>
    <property type="match status" value="1"/>
</dbReference>
<dbReference type="GO" id="GO:0051782">
    <property type="term" value="P:negative regulation of cell division"/>
    <property type="evidence" value="ECO:0007669"/>
    <property type="project" value="TreeGrafter"/>
</dbReference>
<dbReference type="SUPFAM" id="SSF52540">
    <property type="entry name" value="P-loop containing nucleoside triphosphate hydrolases"/>
    <property type="match status" value="1"/>
</dbReference>
<dbReference type="InterPro" id="IPR014433">
    <property type="entry name" value="CooC"/>
</dbReference>
<dbReference type="EMBL" id="MFGX01000074">
    <property type="protein sequence ID" value="OGF54668.1"/>
    <property type="molecule type" value="Genomic_DNA"/>
</dbReference>
<comment type="caution">
    <text evidence="2">The sequence shown here is derived from an EMBL/GenBank/DDBJ whole genome shotgun (WGS) entry which is preliminary data.</text>
</comment>
<accession>A0A1F5UU33</accession>
<name>A0A1F5UU33_FRAXR</name>
<dbReference type="InterPro" id="IPR027417">
    <property type="entry name" value="P-loop_NTPase"/>
</dbReference>
<dbReference type="Gene3D" id="3.40.50.300">
    <property type="entry name" value="P-loop containing nucleotide triphosphate hydrolases"/>
    <property type="match status" value="1"/>
</dbReference>
<evidence type="ECO:0000313" key="3">
    <source>
        <dbReference type="Proteomes" id="UP000179157"/>
    </source>
</evidence>
<dbReference type="InterPro" id="IPR050625">
    <property type="entry name" value="ParA/MinD_ATPase"/>
</dbReference>
<dbReference type="GO" id="GO:0009898">
    <property type="term" value="C:cytoplasmic side of plasma membrane"/>
    <property type="evidence" value="ECO:0007669"/>
    <property type="project" value="TreeGrafter"/>
</dbReference>
<dbReference type="Proteomes" id="UP000179157">
    <property type="component" value="Unassembled WGS sequence"/>
</dbReference>
<dbReference type="PIRSF" id="PIRSF005647">
    <property type="entry name" value="CooC"/>
    <property type="match status" value="1"/>
</dbReference>
<sequence length="260" mass="28524">MAFTIGVAGKGGVGKTTVAGLIARLLTERGEGPVLAIDADPNTNFHQVLGLHLEQTIGELREETLKKIKDLPAGISKNQYLEYGLQQCLVEDTGIDLLAMGRGEGPFCYCAVNHVLRRYMDLLNKNYTYIVLDNEAGLEHLSRRTTQNIDVLLIVSDAFPIALQAAARIHKLADELKLHIDQRFLVLNHLRDVTPSGPGMENMRQSIAQTGLTLVGEIPRDEALFRLSLECKPLGELPLSSPARLAMKAILEKVLKRGGP</sequence>
<dbReference type="GO" id="GO:0005829">
    <property type="term" value="C:cytosol"/>
    <property type="evidence" value="ECO:0007669"/>
    <property type="project" value="TreeGrafter"/>
</dbReference>
<dbReference type="PANTHER" id="PTHR43384:SF7">
    <property type="entry name" value="CARBON-MONOXIDE DEHYDROGENASE ACCESSORY PROTEIN"/>
    <property type="match status" value="1"/>
</dbReference>
<feature type="domain" description="CobQ/CobB/MinD/ParA nucleotide binding" evidence="1">
    <location>
        <begin position="7"/>
        <end position="232"/>
    </location>
</feature>
<dbReference type="InterPro" id="IPR002586">
    <property type="entry name" value="CobQ/CobB/MinD/ParA_Nub-bd_dom"/>
</dbReference>
<dbReference type="Pfam" id="PF01656">
    <property type="entry name" value="CbiA"/>
    <property type="match status" value="1"/>
</dbReference>
<proteinExistence type="predicted"/>
<dbReference type="GO" id="GO:0005524">
    <property type="term" value="F:ATP binding"/>
    <property type="evidence" value="ECO:0007669"/>
    <property type="project" value="TreeGrafter"/>
</dbReference>
<protein>
    <recommendedName>
        <fullName evidence="1">CobQ/CobB/MinD/ParA nucleotide binding domain-containing protein</fullName>
    </recommendedName>
</protein>
<dbReference type="GO" id="GO:0016887">
    <property type="term" value="F:ATP hydrolysis activity"/>
    <property type="evidence" value="ECO:0007669"/>
    <property type="project" value="TreeGrafter"/>
</dbReference>
<evidence type="ECO:0000259" key="1">
    <source>
        <dbReference type="Pfam" id="PF01656"/>
    </source>
</evidence>
<gene>
    <name evidence="2" type="ORF">A2Z21_00455</name>
</gene>
<dbReference type="STRING" id="1817864.A2Z21_00455"/>
<evidence type="ECO:0000313" key="2">
    <source>
        <dbReference type="EMBL" id="OGF54668.1"/>
    </source>
</evidence>
<reference evidence="2 3" key="1">
    <citation type="journal article" date="2016" name="Nat. Commun.">
        <title>Thousands of microbial genomes shed light on interconnected biogeochemical processes in an aquifer system.</title>
        <authorList>
            <person name="Anantharaman K."/>
            <person name="Brown C.T."/>
            <person name="Hug L.A."/>
            <person name="Sharon I."/>
            <person name="Castelle C.J."/>
            <person name="Probst A.J."/>
            <person name="Thomas B.C."/>
            <person name="Singh A."/>
            <person name="Wilkins M.J."/>
            <person name="Karaoz U."/>
            <person name="Brodie E.L."/>
            <person name="Williams K.H."/>
            <person name="Hubbard S.S."/>
            <person name="Banfield J.F."/>
        </authorList>
    </citation>
    <scope>NUCLEOTIDE SEQUENCE [LARGE SCALE GENOMIC DNA]</scope>
    <source>
        <strain evidence="3">RBG_16_55_9</strain>
    </source>
</reference>
<dbReference type="AlphaFoldDB" id="A0A1F5UU33"/>
<organism evidence="2 3">
    <name type="scientific">Fraserbacteria sp. (strain RBG_16_55_9)</name>
    <dbReference type="NCBI Taxonomy" id="1817864"/>
    <lineage>
        <taxon>Bacteria</taxon>
        <taxon>Candidatus Fraseribacteriota</taxon>
    </lineage>
</organism>